<dbReference type="Proteomes" id="UP000297403">
    <property type="component" value="Unassembled WGS sequence"/>
</dbReference>
<keyword evidence="1" id="KW-0472">Membrane</keyword>
<name>A0AAQ2C714_9MICO</name>
<keyword evidence="1" id="KW-0812">Transmembrane</keyword>
<sequence>MILAFYGALIGQSLTGLGIAPSTRTRNTLGIGAQFLSGTMLVFIILSIVACFDDPAQTPRLFGIIVVGGTLILLGAGTGAFVFGTRSERARFAEQEIRAAQTAQDKLRPSIKPSSAWWSLSATTIALCILPTALLGILRALGLDLGPWVTFSAVYSILSLIAVSLLLLFTYGLLVGRTSRGSAIASWLGVLGYAGFFIWLGIQLATTGAQEMAVPGWAVVGAVLLAGLTSWLPVARGRGPVRHRWTYGAALTGLANQRLTEYITKRNDLLVELGRSEADQK</sequence>
<protein>
    <submittedName>
        <fullName evidence="2">Uncharacterized protein</fullName>
    </submittedName>
</protein>
<feature type="transmembrane region" description="Helical" evidence="1">
    <location>
        <begin position="29"/>
        <end position="49"/>
    </location>
</feature>
<feature type="transmembrane region" description="Helical" evidence="1">
    <location>
        <begin position="61"/>
        <end position="83"/>
    </location>
</feature>
<accession>A0AAQ2C714</accession>
<keyword evidence="3" id="KW-1185">Reference proteome</keyword>
<feature type="transmembrane region" description="Helical" evidence="1">
    <location>
        <begin position="183"/>
        <end position="202"/>
    </location>
</feature>
<dbReference type="EMBL" id="SOFY01000031">
    <property type="protein sequence ID" value="TFC48924.1"/>
    <property type="molecule type" value="Genomic_DNA"/>
</dbReference>
<gene>
    <name evidence="2" type="ORF">E3O49_06860</name>
</gene>
<proteinExistence type="predicted"/>
<keyword evidence="1" id="KW-1133">Transmembrane helix</keyword>
<dbReference type="AlphaFoldDB" id="A0AAQ2C714"/>
<dbReference type="RefSeq" id="WP_134451239.1">
    <property type="nucleotide sequence ID" value="NZ_SOFY01000031.1"/>
</dbReference>
<feature type="transmembrane region" description="Helical" evidence="1">
    <location>
        <begin position="153"/>
        <end position="176"/>
    </location>
</feature>
<evidence type="ECO:0000256" key="1">
    <source>
        <dbReference type="SAM" id="Phobius"/>
    </source>
</evidence>
<evidence type="ECO:0000313" key="2">
    <source>
        <dbReference type="EMBL" id="TFC48924.1"/>
    </source>
</evidence>
<comment type="caution">
    <text evidence="2">The sequence shown here is derived from an EMBL/GenBank/DDBJ whole genome shotgun (WGS) entry which is preliminary data.</text>
</comment>
<evidence type="ECO:0000313" key="3">
    <source>
        <dbReference type="Proteomes" id="UP000297403"/>
    </source>
</evidence>
<feature type="transmembrane region" description="Helical" evidence="1">
    <location>
        <begin position="116"/>
        <end position="141"/>
    </location>
</feature>
<feature type="transmembrane region" description="Helical" evidence="1">
    <location>
        <begin position="214"/>
        <end position="234"/>
    </location>
</feature>
<organism evidence="2 3">
    <name type="scientific">Cryobacterium shii</name>
    <dbReference type="NCBI Taxonomy" id="1259235"/>
    <lineage>
        <taxon>Bacteria</taxon>
        <taxon>Bacillati</taxon>
        <taxon>Actinomycetota</taxon>
        <taxon>Actinomycetes</taxon>
        <taxon>Micrococcales</taxon>
        <taxon>Microbacteriaceae</taxon>
        <taxon>Cryobacterium</taxon>
    </lineage>
</organism>
<reference evidence="2 3" key="1">
    <citation type="submission" date="2019-03" db="EMBL/GenBank/DDBJ databases">
        <title>Genomics of glacier-inhabiting Cryobacterium strains.</title>
        <authorList>
            <person name="Liu Q."/>
            <person name="Xin Y.-H."/>
        </authorList>
    </citation>
    <scope>NUCLEOTIDE SEQUENCE [LARGE SCALE GENOMIC DNA]</scope>
    <source>
        <strain evidence="3">TMT1-22</strain>
    </source>
</reference>